<dbReference type="InterPro" id="IPR002048">
    <property type="entry name" value="EF_hand_dom"/>
</dbReference>
<evidence type="ECO:0000259" key="8">
    <source>
        <dbReference type="PROSITE" id="PS50222"/>
    </source>
</evidence>
<dbReference type="AlphaFoldDB" id="A0A0N4ZNU7"/>
<keyword evidence="4" id="KW-0805">Transcription regulation</keyword>
<dbReference type="InterPro" id="IPR018247">
    <property type="entry name" value="EF_Hand_1_Ca_BS"/>
</dbReference>
<dbReference type="WBParaSite" id="PTRK_0001021000.1">
    <property type="protein sequence ID" value="PTRK_0001021000.1"/>
    <property type="gene ID" value="PTRK_0001021000"/>
</dbReference>
<dbReference type="Gene3D" id="1.10.238.10">
    <property type="entry name" value="EF-hand"/>
    <property type="match status" value="1"/>
</dbReference>
<keyword evidence="3" id="KW-0106">Calcium</keyword>
<keyword evidence="5" id="KW-0804">Transcription</keyword>
<dbReference type="GO" id="GO:0042393">
    <property type="term" value="F:histone binding"/>
    <property type="evidence" value="ECO:0007669"/>
    <property type="project" value="TreeGrafter"/>
</dbReference>
<evidence type="ECO:0000256" key="1">
    <source>
        <dbReference type="ARBA" id="ARBA00004123"/>
    </source>
</evidence>
<dbReference type="GO" id="GO:0005509">
    <property type="term" value="F:calcium ion binding"/>
    <property type="evidence" value="ECO:0007669"/>
    <property type="project" value="InterPro"/>
</dbReference>
<dbReference type="GO" id="GO:0005634">
    <property type="term" value="C:nucleus"/>
    <property type="evidence" value="ECO:0007669"/>
    <property type="project" value="UniProtKB-SubCell"/>
</dbReference>
<keyword evidence="9" id="KW-1185">Reference proteome</keyword>
<dbReference type="GO" id="GO:0000785">
    <property type="term" value="C:chromatin"/>
    <property type="evidence" value="ECO:0007669"/>
    <property type="project" value="TreeGrafter"/>
</dbReference>
<accession>A0A0N4ZNU7</accession>
<dbReference type="Gene3D" id="2.60.40.1490">
    <property type="entry name" value="Histone chaperone ASF1-like"/>
    <property type="match status" value="1"/>
</dbReference>
<dbReference type="SUPFAM" id="SSF101546">
    <property type="entry name" value="ASF1-like"/>
    <property type="match status" value="1"/>
</dbReference>
<dbReference type="PANTHER" id="PTHR12040:SF0">
    <property type="entry name" value="HISTONE CHAPERONE ASF1"/>
    <property type="match status" value="1"/>
</dbReference>
<comment type="subcellular location">
    <subcellularLocation>
        <location evidence="1">Nucleus</location>
    </subcellularLocation>
</comment>
<dbReference type="Proteomes" id="UP000038045">
    <property type="component" value="Unplaced"/>
</dbReference>
<reference evidence="10" key="1">
    <citation type="submission" date="2017-02" db="UniProtKB">
        <authorList>
            <consortium name="WormBaseParasite"/>
        </authorList>
    </citation>
    <scope>IDENTIFICATION</scope>
</reference>
<keyword evidence="6" id="KW-0143">Chaperone</keyword>
<dbReference type="InterPro" id="IPR006818">
    <property type="entry name" value="ASF1-like"/>
</dbReference>
<protein>
    <submittedName>
        <fullName evidence="10">EF-hand domain-containing protein</fullName>
    </submittedName>
</protein>
<evidence type="ECO:0000256" key="4">
    <source>
        <dbReference type="ARBA" id="ARBA00023015"/>
    </source>
</evidence>
<evidence type="ECO:0000313" key="10">
    <source>
        <dbReference type="WBParaSite" id="PTRK_0001021000.1"/>
    </source>
</evidence>
<evidence type="ECO:0000256" key="5">
    <source>
        <dbReference type="ARBA" id="ARBA00023163"/>
    </source>
</evidence>
<dbReference type="PROSITE" id="PS50222">
    <property type="entry name" value="EF_HAND_2"/>
    <property type="match status" value="2"/>
</dbReference>
<evidence type="ECO:0000256" key="7">
    <source>
        <dbReference type="ARBA" id="ARBA00023242"/>
    </source>
</evidence>
<dbReference type="STRING" id="131310.A0A0N4ZNU7"/>
<comment type="similarity">
    <text evidence="2">Belongs to the ASF1 family.</text>
</comment>
<keyword evidence="7" id="KW-0539">Nucleus</keyword>
<evidence type="ECO:0000313" key="9">
    <source>
        <dbReference type="Proteomes" id="UP000038045"/>
    </source>
</evidence>
<dbReference type="SUPFAM" id="SSF47473">
    <property type="entry name" value="EF-hand"/>
    <property type="match status" value="1"/>
</dbReference>
<evidence type="ECO:0000256" key="6">
    <source>
        <dbReference type="ARBA" id="ARBA00023186"/>
    </source>
</evidence>
<proteinExistence type="inferred from homology"/>
<dbReference type="PROSITE" id="PS00018">
    <property type="entry name" value="EF_HAND_1"/>
    <property type="match status" value="1"/>
</dbReference>
<name>A0A0N4ZNU7_PARTI</name>
<dbReference type="PANTHER" id="PTHR12040">
    <property type="entry name" value="ANTI-SILENCING PROTEIN 1"/>
    <property type="match status" value="1"/>
</dbReference>
<organism evidence="9 10">
    <name type="scientific">Parastrongyloides trichosuri</name>
    <name type="common">Possum-specific nematode worm</name>
    <dbReference type="NCBI Taxonomy" id="131310"/>
    <lineage>
        <taxon>Eukaryota</taxon>
        <taxon>Metazoa</taxon>
        <taxon>Ecdysozoa</taxon>
        <taxon>Nematoda</taxon>
        <taxon>Chromadorea</taxon>
        <taxon>Rhabditida</taxon>
        <taxon>Tylenchina</taxon>
        <taxon>Panagrolaimomorpha</taxon>
        <taxon>Strongyloidoidea</taxon>
        <taxon>Strongyloididae</taxon>
        <taxon>Parastrongyloides</taxon>
    </lineage>
</organism>
<dbReference type="InterPro" id="IPR036747">
    <property type="entry name" value="ASF1-like_sf"/>
</dbReference>
<sequence length="1156" mass="137180">MANRIIIEDVSFNDNPSKFTDNIKLSIKFQTVENIEPGTKFELVYVGDPSSRNYDQSLDTIEFENIPIGIHTVTLEVNHPDVNKIPQKDLVGATAIILDCYYKEQLFAQTSWFVSVEYTDPELVENPPLTPIIEKLSRTIDTDDPRTCLHTIKWSANDDVVVTPVTPIKVDDAGEQDEEVIFSAADFTEEELKKLENEAEFYESSDDEESIDLSDEDIMDEEEEEDGMAGDENDVEDTPMEIIMDKTTENDNKISTLQQINKLSLLLVNCDREAVREFKELCNKKIEVGSIPYKTIEAMVKRMFDILDPVSDINDKMCKIEELKECLFYFEDEAKNYVINSLIPAFFVYKDYENRNGLLRVPEIQYFLRKKFEKKLLYKKLVLYDRGYTGYILKDDIEQYCHDTLLKYNNDYFRYQDKRFFDECIQHAVMKIKFFELDKTNKKFEIRKLLLSPRIEEFENVIDVPIGVNTNWYAPAKVSGFKTTFQNLDLEDKGYLSLEEFKRLDSNYSSLFYERTFEVLTHYKNEFTLENFKLLFLILENRHEYRAQKLFFEILDINGDGYLCFNDIIRWFSSLKKLFTMNTEDDFPKEIDFVNQLFDFLLIPPSETRRITLDDIYKSRKGEQFYGMLINCLLYLSFENPEDSSEEVPTRSMTMRYGKIYYYDRMGNKVQAEAPYLKDDLDLCGINRKGESIIKDPFPREINDVRYDINYDQLPLQSTSSSNRTLIPELPEELDKLILNEKRQDYVEDDDEIEKIKLISSHKGDKLQSLTLPETYDNNDLLSNLEKGLKYENEPFNLRDYDNDNLKLIQKNDEECCNILDDGLCSACLQHDVYKKAEDTNKKLKRDLEYYIRNANESIINQEKEEKLPMNVLPPFDRDDKSLKNNYDKTKYRKELEEEIEKRRLITLNEMEDEKFQNNKRNTLDAMLYAEERNLREKKNNQMKEYQGKVYQNQINKKNIKQEESQEWWERRPPFRIGGDGKSFGELVDDGSHLIKQLEKQKLLQISSQNLEMYKANIAKEDEAARNYQKQKYNVMRDDIAEQARLLRNNDDIKQQIRGRKKPIDEKWKEEVFKKWAQEHENNDKKYRMLQDYREDDHIILGNREKSQGRKNYLQYDLKALEEELKRNNIIGKGEEKKETHTIHRCRRCHRVLKQN</sequence>
<feature type="domain" description="EF-hand" evidence="8">
    <location>
        <begin position="476"/>
        <end position="511"/>
    </location>
</feature>
<dbReference type="Pfam" id="PF04729">
    <property type="entry name" value="ASF1_hist_chap"/>
    <property type="match status" value="1"/>
</dbReference>
<dbReference type="InterPro" id="IPR011992">
    <property type="entry name" value="EF-hand-dom_pair"/>
</dbReference>
<evidence type="ECO:0000256" key="3">
    <source>
        <dbReference type="ARBA" id="ARBA00022837"/>
    </source>
</evidence>
<feature type="domain" description="EF-hand" evidence="8">
    <location>
        <begin position="551"/>
        <end position="578"/>
    </location>
</feature>
<evidence type="ECO:0000256" key="2">
    <source>
        <dbReference type="ARBA" id="ARBA00006051"/>
    </source>
</evidence>
<dbReference type="GO" id="GO:0006335">
    <property type="term" value="P:DNA replication-dependent chromatin assembly"/>
    <property type="evidence" value="ECO:0007669"/>
    <property type="project" value="TreeGrafter"/>
</dbReference>